<dbReference type="InterPro" id="IPR018990">
    <property type="entry name" value="Prot_inh_I42_chagasin"/>
</dbReference>
<dbReference type="PANTHER" id="PTHR36530:SF1">
    <property type="entry name" value="AMOEBIASIN-1"/>
    <property type="match status" value="1"/>
</dbReference>
<evidence type="ECO:0000313" key="6">
    <source>
        <dbReference type="Proteomes" id="UP000228751"/>
    </source>
</evidence>
<gene>
    <name evidence="5" type="ORF">CSR02_13090</name>
</gene>
<dbReference type="Pfam" id="PF09394">
    <property type="entry name" value="Inhibitor_I42"/>
    <property type="match status" value="1"/>
</dbReference>
<dbReference type="Proteomes" id="UP000228751">
    <property type="component" value="Unassembled WGS sequence"/>
</dbReference>
<dbReference type="GO" id="GO:0004869">
    <property type="term" value="F:cysteine-type endopeptidase inhibitor activity"/>
    <property type="evidence" value="ECO:0007669"/>
    <property type="project" value="UniProtKB-KW"/>
</dbReference>
<dbReference type="InterPro" id="IPR036331">
    <property type="entry name" value="Chagasin-like_sf"/>
</dbReference>
<dbReference type="GeneID" id="60377618"/>
<evidence type="ECO:0000256" key="1">
    <source>
        <dbReference type="ARBA" id="ARBA00022690"/>
    </source>
</evidence>
<evidence type="ECO:0000313" key="5">
    <source>
        <dbReference type="EMBL" id="PHY93135.1"/>
    </source>
</evidence>
<keyword evidence="1" id="KW-0646">Protease inhibitor</keyword>
<dbReference type="Gene3D" id="2.60.40.2020">
    <property type="match status" value="1"/>
</dbReference>
<dbReference type="RefSeq" id="WP_035362748.1">
    <property type="nucleotide sequence ID" value="NZ_PEBQ01000169.1"/>
</dbReference>
<dbReference type="AlphaFoldDB" id="A0A2G4RBK0"/>
<protein>
    <submittedName>
        <fullName evidence="5">Proteinase IV</fullName>
    </submittedName>
</protein>
<accession>A0A2G4RBK0</accession>
<evidence type="ECO:0000256" key="2">
    <source>
        <dbReference type="ARBA" id="ARBA00022704"/>
    </source>
</evidence>
<dbReference type="SUPFAM" id="SSF141066">
    <property type="entry name" value="ICP-like"/>
    <property type="match status" value="1"/>
</dbReference>
<evidence type="ECO:0000256" key="3">
    <source>
        <dbReference type="SAM" id="SignalP"/>
    </source>
</evidence>
<sequence>MKKFISLIAIMFPCYAFAEPSNDTVTSKLNDTFSFELESNPTTGYGWMIKGLPKNVALVGMEYIQSKNCGNNLGCGGVEKFFFKAISLGKGTLELKYGQPFEDLPKNSTYKYISVIK</sequence>
<dbReference type="OrthoDB" id="670336at2"/>
<dbReference type="EMBL" id="PEBQ01000169">
    <property type="protein sequence ID" value="PHY93135.1"/>
    <property type="molecule type" value="Genomic_DNA"/>
</dbReference>
<dbReference type="PANTHER" id="PTHR36530">
    <property type="entry name" value="INHIBITOR OF CYSTEINE PEPTIDASE"/>
    <property type="match status" value="1"/>
</dbReference>
<keyword evidence="3" id="KW-0732">Signal</keyword>
<reference evidence="5 6" key="1">
    <citation type="submission" date="2017-10" db="EMBL/GenBank/DDBJ databases">
        <title>Genomic analysis of the genus Acetobacter.</title>
        <authorList>
            <person name="Kim K.H."/>
            <person name="Chun B.H."/>
            <person name="Son A.R."/>
            <person name="Jeon C.O."/>
        </authorList>
    </citation>
    <scope>NUCLEOTIDE SEQUENCE [LARGE SCALE GENOMIC DNA]</scope>
    <source>
        <strain evidence="5 6">LHT 2458</strain>
    </source>
</reference>
<dbReference type="InterPro" id="IPR052781">
    <property type="entry name" value="Cys_protease_inhibitor_I42"/>
</dbReference>
<keyword evidence="2" id="KW-0789">Thiol protease inhibitor</keyword>
<feature type="chain" id="PRO_5013740804" evidence="3">
    <location>
        <begin position="19"/>
        <end position="117"/>
    </location>
</feature>
<organism evidence="5 6">
    <name type="scientific">Acetobacter pomorum</name>
    <dbReference type="NCBI Taxonomy" id="65959"/>
    <lineage>
        <taxon>Bacteria</taxon>
        <taxon>Pseudomonadati</taxon>
        <taxon>Pseudomonadota</taxon>
        <taxon>Alphaproteobacteria</taxon>
        <taxon>Acetobacterales</taxon>
        <taxon>Acetobacteraceae</taxon>
        <taxon>Acetobacter</taxon>
    </lineage>
</organism>
<feature type="domain" description="Proteinase inhibitor I42 chagasin" evidence="4">
    <location>
        <begin position="28"/>
        <end position="112"/>
    </location>
</feature>
<name>A0A2G4RBK0_9PROT</name>
<feature type="signal peptide" evidence="3">
    <location>
        <begin position="1"/>
        <end position="18"/>
    </location>
</feature>
<proteinExistence type="predicted"/>
<comment type="caution">
    <text evidence="5">The sequence shown here is derived from an EMBL/GenBank/DDBJ whole genome shotgun (WGS) entry which is preliminary data.</text>
</comment>
<keyword evidence="6" id="KW-1185">Reference proteome</keyword>
<evidence type="ECO:0000259" key="4">
    <source>
        <dbReference type="Pfam" id="PF09394"/>
    </source>
</evidence>